<protein>
    <recommendedName>
        <fullName evidence="6">RanBP2-type domain-containing protein</fullName>
    </recommendedName>
</protein>
<evidence type="ECO:0000259" key="6">
    <source>
        <dbReference type="PROSITE" id="PS50199"/>
    </source>
</evidence>
<dbReference type="GO" id="GO:0005737">
    <property type="term" value="C:cytoplasm"/>
    <property type="evidence" value="ECO:0007669"/>
    <property type="project" value="TreeGrafter"/>
</dbReference>
<evidence type="ECO:0000313" key="8">
    <source>
        <dbReference type="Proteomes" id="UP000075884"/>
    </source>
</evidence>
<reference evidence="7" key="2">
    <citation type="submission" date="2020-05" db="UniProtKB">
        <authorList>
            <consortium name="EnsemblMetazoa"/>
        </authorList>
    </citation>
    <scope>IDENTIFICATION</scope>
    <source>
        <strain evidence="7">WRAIR2</strain>
    </source>
</reference>
<sequence>MAYVPNETHDTLWKQILENHWKYVESEESMLKIELRRDLEDLIEKRLGKVPPNEKFYLDDTRYAFDSSVAHLDDFSAYKASIGFEAISQYANNLFVKPWRKEYKVIKMYSGFYQHEIAANLVNAEKLFQAMGYQLMPNKTLILEGPICPDQVMNVARDAITAYVECQMMKRIYNTYGNNNASALVPASGCNSCNPYQFHVQSQQSAPAPPPPAAAYCGGGGGGNGVVVGSSQLYNSAVAAPCSIHSQQHHHQQQQPPPPPPPLQQQQQQQQQLSANAYGGAYHPHHLPPHHHHLHLHHHHSSYQNYQPTTSTSVSQQQQQQQQQQVGAPTLGAMPHSKSLDHYQDGNSAAAAAAAAAGMYGMNVYMQRHSIDQPYHYTMATPYGGPQAAVSSATTVVPPAFDTIDGMLSCSVSGDGGGGGGSGPGGGGNTGVGCSSNNHPYNNVPGSGRYPPLQYNAAGANFPMGIPPAPMFMNGGGGGGAGAASLKHHPNGLMDGGGCGGPYGVRHPAMNLGYPPYRGPNGMMPSPYCHPADASIYGGSSMAAATQTGSVYHGVPPQPQPGASILSSKKKVYDDYDTVSTSHRRGNDTTLRSAGGGSAKKLDRYHKNAELLIDYESDMLPEALAERQTQKEQQQQQQYHHHHHYLHHQTSRNSRQSDFDSYEDEQQAQREQEQSSNVSRRISSKNQDGIGCYETWNYVYQNLEKQGYTKDLGERGDFLVDDMDDEGEEDEQYRRRRRGNDTGEPDAVHHSSGRRETASTLRRTHNDKLKAMKPKAADKVDGIVRQTTGSSGLAARRHERHPSSGGGATTASTTTTIVQKVAKMSLSSNAAAAVAGEDLLSFEAPQNGASSRRNSVTKKHATITPQGSGSSSSTAGVPPPPKETKATMNSSTSTGILVNSNHHSNHCVSNSSTGGGNSGGMVSAVQGKKKTATFDTGAVTIINPSPTESGGGGEWNCNFCTYLNPDVKRICDMCSKSRDFRLDGTTATSNGTTATCV</sequence>
<dbReference type="InterPro" id="IPR001876">
    <property type="entry name" value="Znf_RanBP2"/>
</dbReference>
<feature type="compositionally biased region" description="Basic and acidic residues" evidence="5">
    <location>
        <begin position="764"/>
        <end position="782"/>
    </location>
</feature>
<name>A0A182N805_9DIPT</name>
<evidence type="ECO:0000313" key="7">
    <source>
        <dbReference type="EnsemblMetazoa" id="ADIR003779-PA"/>
    </source>
</evidence>
<feature type="compositionally biased region" description="Acidic residues" evidence="5">
    <location>
        <begin position="719"/>
        <end position="731"/>
    </location>
</feature>
<feature type="region of interest" description="Disordered" evidence="5">
    <location>
        <begin position="577"/>
        <end position="599"/>
    </location>
</feature>
<dbReference type="InterPro" id="IPR048839">
    <property type="entry name" value="SPATA2_PUB-like"/>
</dbReference>
<evidence type="ECO:0000256" key="2">
    <source>
        <dbReference type="ARBA" id="ARBA00022771"/>
    </source>
</evidence>
<feature type="compositionally biased region" description="Low complexity" evidence="5">
    <location>
        <begin position="316"/>
        <end position="325"/>
    </location>
</feature>
<proteinExistence type="predicted"/>
<accession>A0A182N805</accession>
<evidence type="ECO:0000256" key="5">
    <source>
        <dbReference type="SAM" id="MobiDB-lite"/>
    </source>
</evidence>
<dbReference type="PROSITE" id="PS01358">
    <property type="entry name" value="ZF_RANBP2_1"/>
    <property type="match status" value="1"/>
</dbReference>
<reference evidence="8" key="1">
    <citation type="submission" date="2013-03" db="EMBL/GenBank/DDBJ databases">
        <title>The Genome Sequence of Anopheles dirus WRAIR2.</title>
        <authorList>
            <consortium name="The Broad Institute Genomics Platform"/>
            <person name="Neafsey D.E."/>
            <person name="Walton C."/>
            <person name="Walker B."/>
            <person name="Young S.K."/>
            <person name="Zeng Q."/>
            <person name="Gargeya S."/>
            <person name="Fitzgerald M."/>
            <person name="Haas B."/>
            <person name="Abouelleil A."/>
            <person name="Allen A.W."/>
            <person name="Alvarado L."/>
            <person name="Arachchi H.M."/>
            <person name="Berlin A.M."/>
            <person name="Chapman S.B."/>
            <person name="Gainer-Dewar J."/>
            <person name="Goldberg J."/>
            <person name="Griggs A."/>
            <person name="Gujja S."/>
            <person name="Hansen M."/>
            <person name="Howarth C."/>
            <person name="Imamovic A."/>
            <person name="Ireland A."/>
            <person name="Larimer J."/>
            <person name="McCowan C."/>
            <person name="Murphy C."/>
            <person name="Pearson M."/>
            <person name="Poon T.W."/>
            <person name="Priest M."/>
            <person name="Roberts A."/>
            <person name="Saif S."/>
            <person name="Shea T."/>
            <person name="Sisk P."/>
            <person name="Sykes S."/>
            <person name="Wortman J."/>
            <person name="Nusbaum C."/>
            <person name="Birren B."/>
        </authorList>
    </citation>
    <scope>NUCLEOTIDE SEQUENCE [LARGE SCALE GENOMIC DNA]</scope>
    <source>
        <strain evidence="8">WRAIR2</strain>
    </source>
</reference>
<dbReference type="PANTHER" id="PTHR15326">
    <property type="entry name" value="SPERMATOGENESIS-ASSOCIATED PROTEIN 2/TAMOZHENNIC"/>
    <property type="match status" value="1"/>
</dbReference>
<organism evidence="7 8">
    <name type="scientific">Anopheles dirus</name>
    <dbReference type="NCBI Taxonomy" id="7168"/>
    <lineage>
        <taxon>Eukaryota</taxon>
        <taxon>Metazoa</taxon>
        <taxon>Ecdysozoa</taxon>
        <taxon>Arthropoda</taxon>
        <taxon>Hexapoda</taxon>
        <taxon>Insecta</taxon>
        <taxon>Pterygota</taxon>
        <taxon>Neoptera</taxon>
        <taxon>Endopterygota</taxon>
        <taxon>Diptera</taxon>
        <taxon>Nematocera</taxon>
        <taxon>Culicoidea</taxon>
        <taxon>Culicidae</taxon>
        <taxon>Anophelinae</taxon>
        <taxon>Anopheles</taxon>
    </lineage>
</organism>
<evidence type="ECO:0000256" key="1">
    <source>
        <dbReference type="ARBA" id="ARBA00022723"/>
    </source>
</evidence>
<feature type="compositionally biased region" description="Low complexity" evidence="5">
    <location>
        <begin position="264"/>
        <end position="273"/>
    </location>
</feature>
<dbReference type="PROSITE" id="PS50199">
    <property type="entry name" value="ZF_RANBP2_2"/>
    <property type="match status" value="1"/>
</dbReference>
<dbReference type="EnsemblMetazoa" id="ADIR003779-RA">
    <property type="protein sequence ID" value="ADIR003779-PA"/>
    <property type="gene ID" value="ADIR003779"/>
</dbReference>
<feature type="region of interest" description="Disordered" evidence="5">
    <location>
        <begin position="625"/>
        <end position="685"/>
    </location>
</feature>
<dbReference type="AlphaFoldDB" id="A0A182N805"/>
<dbReference type="VEuPathDB" id="VectorBase:ADIR003779"/>
<keyword evidence="3" id="KW-0862">Zinc</keyword>
<feature type="compositionally biased region" description="Basic residues" evidence="5">
    <location>
        <begin position="283"/>
        <end position="301"/>
    </location>
</feature>
<dbReference type="InterPro" id="IPR036339">
    <property type="entry name" value="PUB-like_dom_sf"/>
</dbReference>
<feature type="domain" description="RanBP2-type" evidence="6">
    <location>
        <begin position="948"/>
        <end position="980"/>
    </location>
</feature>
<feature type="region of interest" description="Disordered" evidence="5">
    <location>
        <begin position="845"/>
        <end position="923"/>
    </location>
</feature>
<keyword evidence="2 4" id="KW-0863">Zinc-finger</keyword>
<dbReference type="Gene3D" id="1.20.58.2190">
    <property type="match status" value="1"/>
</dbReference>
<feature type="region of interest" description="Disordered" evidence="5">
    <location>
        <begin position="718"/>
        <end position="812"/>
    </location>
</feature>
<keyword evidence="8" id="KW-1185">Reference proteome</keyword>
<dbReference type="PANTHER" id="PTHR15326:SF2">
    <property type="entry name" value="PROTEIN TAMOZHENNIC"/>
    <property type="match status" value="1"/>
</dbReference>
<feature type="compositionally biased region" description="Low complexity" evidence="5">
    <location>
        <begin position="898"/>
        <end position="912"/>
    </location>
</feature>
<feature type="compositionally biased region" description="Basic and acidic residues" evidence="5">
    <location>
        <begin position="746"/>
        <end position="757"/>
    </location>
</feature>
<evidence type="ECO:0000256" key="3">
    <source>
        <dbReference type="ARBA" id="ARBA00022833"/>
    </source>
</evidence>
<feature type="compositionally biased region" description="Polar residues" evidence="5">
    <location>
        <begin position="863"/>
        <end position="875"/>
    </location>
</feature>
<dbReference type="SUPFAM" id="SSF90209">
    <property type="entry name" value="Ran binding protein zinc finger-like"/>
    <property type="match status" value="1"/>
</dbReference>
<dbReference type="SMART" id="SM00547">
    <property type="entry name" value="ZnF_RBZ"/>
    <property type="match status" value="1"/>
</dbReference>
<feature type="compositionally biased region" description="Polar residues" evidence="5">
    <location>
        <begin position="302"/>
        <end position="315"/>
    </location>
</feature>
<dbReference type="SUPFAM" id="SSF143503">
    <property type="entry name" value="PUG domain-like"/>
    <property type="match status" value="1"/>
</dbReference>
<feature type="compositionally biased region" description="Polar residues" evidence="5">
    <location>
        <begin position="675"/>
        <end position="685"/>
    </location>
</feature>
<feature type="compositionally biased region" description="Polar residues" evidence="5">
    <location>
        <begin position="886"/>
        <end position="897"/>
    </location>
</feature>
<evidence type="ECO:0000256" key="4">
    <source>
        <dbReference type="PROSITE-ProRule" id="PRU00322"/>
    </source>
</evidence>
<feature type="compositionally biased region" description="Basic residues" evidence="5">
    <location>
        <begin position="639"/>
        <end position="650"/>
    </location>
</feature>
<keyword evidence="1" id="KW-0479">Metal-binding</keyword>
<dbReference type="GO" id="GO:0008270">
    <property type="term" value="F:zinc ion binding"/>
    <property type="evidence" value="ECO:0007669"/>
    <property type="project" value="UniProtKB-KW"/>
</dbReference>
<dbReference type="Proteomes" id="UP000075884">
    <property type="component" value="Unassembled WGS sequence"/>
</dbReference>
<dbReference type="InterPro" id="IPR036443">
    <property type="entry name" value="Znf_RanBP2_sf"/>
</dbReference>
<dbReference type="Pfam" id="PF21388">
    <property type="entry name" value="SPATA2_PUB-like"/>
    <property type="match status" value="1"/>
</dbReference>
<feature type="region of interest" description="Disordered" evidence="5">
    <location>
        <begin position="244"/>
        <end position="335"/>
    </location>
</feature>